<dbReference type="Proteomes" id="UP001063350">
    <property type="component" value="Chromosome"/>
</dbReference>
<dbReference type="Pfam" id="PF00226">
    <property type="entry name" value="DnaJ"/>
    <property type="match status" value="1"/>
</dbReference>
<accession>A0A915XJ02</accession>
<name>A0A915XJ02_9BACT</name>
<dbReference type="PROSITE" id="PS50076">
    <property type="entry name" value="DNAJ_2"/>
    <property type="match status" value="1"/>
</dbReference>
<keyword evidence="3" id="KW-1185">Reference proteome</keyword>
<evidence type="ECO:0000313" key="3">
    <source>
        <dbReference type="Proteomes" id="UP001063350"/>
    </source>
</evidence>
<dbReference type="PRINTS" id="PR00625">
    <property type="entry name" value="JDOMAIN"/>
</dbReference>
<dbReference type="SUPFAM" id="SSF46565">
    <property type="entry name" value="Chaperone J-domain"/>
    <property type="match status" value="1"/>
</dbReference>
<dbReference type="RefSeq" id="WP_267926510.1">
    <property type="nucleotide sequence ID" value="NZ_AP024233.1"/>
</dbReference>
<dbReference type="KEGG" id="ddu:GF1_21360"/>
<organism evidence="2 3">
    <name type="scientific">Desulfolithobacter dissulfuricans</name>
    <dbReference type="NCBI Taxonomy" id="2795293"/>
    <lineage>
        <taxon>Bacteria</taxon>
        <taxon>Pseudomonadati</taxon>
        <taxon>Thermodesulfobacteriota</taxon>
        <taxon>Desulfobulbia</taxon>
        <taxon>Desulfobulbales</taxon>
        <taxon>Desulfobulbaceae</taxon>
        <taxon>Desulfolithobacter</taxon>
    </lineage>
</organism>
<sequence>MQTPFDILGIPEDSDDGTVKKAYLAKVRSCPPERFPREFERIRRAYELIRDEKARVRYRLFHLERPRPEDIAGLILKKQVRQAEYSSEEIEKGMAAGLETFCRFFRLDAY</sequence>
<dbReference type="SMART" id="SM00271">
    <property type="entry name" value="DnaJ"/>
    <property type="match status" value="1"/>
</dbReference>
<dbReference type="Gene3D" id="1.10.287.110">
    <property type="entry name" value="DnaJ domain"/>
    <property type="match status" value="1"/>
</dbReference>
<evidence type="ECO:0000313" key="2">
    <source>
        <dbReference type="EMBL" id="BCO09760.1"/>
    </source>
</evidence>
<dbReference type="AlphaFoldDB" id="A0A915XJ02"/>
<dbReference type="InterPro" id="IPR036869">
    <property type="entry name" value="J_dom_sf"/>
</dbReference>
<dbReference type="EMBL" id="AP024233">
    <property type="protein sequence ID" value="BCO09760.1"/>
    <property type="molecule type" value="Genomic_DNA"/>
</dbReference>
<protein>
    <recommendedName>
        <fullName evidence="1">J domain-containing protein</fullName>
    </recommendedName>
</protein>
<dbReference type="InterPro" id="IPR001623">
    <property type="entry name" value="DnaJ_domain"/>
</dbReference>
<proteinExistence type="predicted"/>
<gene>
    <name evidence="2" type="ORF">GF1_21360</name>
</gene>
<reference evidence="2" key="1">
    <citation type="submission" date="2020-12" db="EMBL/GenBank/DDBJ databases">
        <title>Desulfobium dissulfuricans gen. nov., sp. nov., a novel mesophilic, sulfate-reducing bacterium isolated from a deep-sea hydrothermal vent.</title>
        <authorList>
            <person name="Hashimoto Y."/>
            <person name="Tame A."/>
            <person name="Sawayama S."/>
            <person name="Miyazaki J."/>
            <person name="Takai K."/>
            <person name="Nakagawa S."/>
        </authorList>
    </citation>
    <scope>NUCLEOTIDE SEQUENCE</scope>
    <source>
        <strain evidence="2">GF1</strain>
    </source>
</reference>
<evidence type="ECO:0000259" key="1">
    <source>
        <dbReference type="PROSITE" id="PS50076"/>
    </source>
</evidence>
<dbReference type="CDD" id="cd06257">
    <property type="entry name" value="DnaJ"/>
    <property type="match status" value="1"/>
</dbReference>
<feature type="domain" description="J" evidence="1">
    <location>
        <begin position="3"/>
        <end position="62"/>
    </location>
</feature>